<name>S4XS77_SORCE</name>
<evidence type="ECO:0000313" key="3">
    <source>
        <dbReference type="EMBL" id="AGP36022.1"/>
    </source>
</evidence>
<sequence>MSSRRESSPIHARRPHRRRATRLAIMTERTQPPSPSPSSFAPIDSVAALLDAARREGLRLVASQEGFDQSGLDFLAVHARDEEGVPWIVRTPRRAAVVEAARVEARVLALVRGRLPVAVPDWRVHTDQVIAYPRLVDVPAITFDPEAGMRWNRVDPAAPSEAFIASVADALAALQRVDVAAIAAAGVPVKSIDDTRQLHARAMDETRAALSPPDALWARWQRWLANDAIWPRHLALVHGDLHPGHMLLDEGGRLTGILDWTEAHLGDPSVDFALLAGAFSKAAFDACVARFEAAGGATWPGFAAHAQERWAAWPAMAAKWGMDTGNEGVIAHARSMLGQIAAEGGGAVQGAG</sequence>
<evidence type="ECO:0000313" key="4">
    <source>
        <dbReference type="Proteomes" id="UP000014803"/>
    </source>
</evidence>
<dbReference type="Gene3D" id="3.30.200.20">
    <property type="entry name" value="Phosphorylase Kinase, domain 1"/>
    <property type="match status" value="1"/>
</dbReference>
<reference evidence="3 4" key="1">
    <citation type="journal article" date="2013" name="Sci. Rep.">
        <title>Extraordinary expansion of a Sorangium cellulosum genome from an alkaline milieu.</title>
        <authorList>
            <person name="Han K."/>
            <person name="Li Z.F."/>
            <person name="Peng R."/>
            <person name="Zhu L.P."/>
            <person name="Zhou T."/>
            <person name="Wang L.G."/>
            <person name="Li S.G."/>
            <person name="Zhang X.B."/>
            <person name="Hu W."/>
            <person name="Wu Z.H."/>
            <person name="Qin N."/>
            <person name="Li Y.Z."/>
        </authorList>
    </citation>
    <scope>NUCLEOTIDE SEQUENCE [LARGE SCALE GENOMIC DNA]</scope>
    <source>
        <strain evidence="3 4">So0157-2</strain>
    </source>
</reference>
<dbReference type="PATRIC" id="fig|1254432.3.peg.3794"/>
<evidence type="ECO:0000259" key="2">
    <source>
        <dbReference type="Pfam" id="PF01636"/>
    </source>
</evidence>
<gene>
    <name evidence="3" type="ORF">SCE1572_16830</name>
</gene>
<dbReference type="InterPro" id="IPR051678">
    <property type="entry name" value="AGP_Transferase"/>
</dbReference>
<dbReference type="SUPFAM" id="SSF56112">
    <property type="entry name" value="Protein kinase-like (PK-like)"/>
    <property type="match status" value="1"/>
</dbReference>
<dbReference type="CDD" id="cd05152">
    <property type="entry name" value="MPH2"/>
    <property type="match status" value="1"/>
</dbReference>
<dbReference type="AlphaFoldDB" id="S4XS77"/>
<dbReference type="Gene3D" id="3.90.1200.10">
    <property type="match status" value="1"/>
</dbReference>
<evidence type="ECO:0000256" key="1">
    <source>
        <dbReference type="SAM" id="MobiDB-lite"/>
    </source>
</evidence>
<dbReference type="InterPro" id="IPR002575">
    <property type="entry name" value="Aminoglycoside_PTrfase"/>
</dbReference>
<feature type="region of interest" description="Disordered" evidence="1">
    <location>
        <begin position="1"/>
        <end position="41"/>
    </location>
</feature>
<dbReference type="Pfam" id="PF01636">
    <property type="entry name" value="APH"/>
    <property type="match status" value="1"/>
</dbReference>
<proteinExistence type="predicted"/>
<dbReference type="eggNOG" id="COG3173">
    <property type="taxonomic scope" value="Bacteria"/>
</dbReference>
<dbReference type="PANTHER" id="PTHR21310:SF15">
    <property type="entry name" value="AMINOGLYCOSIDE PHOSPHOTRANSFERASE DOMAIN-CONTAINING PROTEIN"/>
    <property type="match status" value="1"/>
</dbReference>
<accession>S4XS77</accession>
<dbReference type="KEGG" id="scu:SCE1572_16830"/>
<feature type="domain" description="Aminoglycoside phosphotransferase" evidence="2">
    <location>
        <begin position="69"/>
        <end position="304"/>
    </location>
</feature>
<dbReference type="PANTHER" id="PTHR21310">
    <property type="entry name" value="AMINOGLYCOSIDE PHOSPHOTRANSFERASE-RELATED-RELATED"/>
    <property type="match status" value="1"/>
</dbReference>
<organism evidence="3 4">
    <name type="scientific">Sorangium cellulosum So0157-2</name>
    <dbReference type="NCBI Taxonomy" id="1254432"/>
    <lineage>
        <taxon>Bacteria</taxon>
        <taxon>Pseudomonadati</taxon>
        <taxon>Myxococcota</taxon>
        <taxon>Polyangia</taxon>
        <taxon>Polyangiales</taxon>
        <taxon>Polyangiaceae</taxon>
        <taxon>Sorangium</taxon>
    </lineage>
</organism>
<dbReference type="Proteomes" id="UP000014803">
    <property type="component" value="Chromosome"/>
</dbReference>
<protein>
    <recommendedName>
        <fullName evidence="2">Aminoglycoside phosphotransferase domain-containing protein</fullName>
    </recommendedName>
</protein>
<feature type="compositionally biased region" description="Basic residues" evidence="1">
    <location>
        <begin position="11"/>
        <end position="21"/>
    </location>
</feature>
<dbReference type="STRING" id="1254432.SCE1572_16830"/>
<dbReference type="InterPro" id="IPR011009">
    <property type="entry name" value="Kinase-like_dom_sf"/>
</dbReference>
<dbReference type="EMBL" id="CP003969">
    <property type="protein sequence ID" value="AGP36022.1"/>
    <property type="molecule type" value="Genomic_DNA"/>
</dbReference>
<dbReference type="HOGENOM" id="CLU_067567_0_0_7"/>